<organism evidence="2 3">
    <name type="scientific">Sphaerulina musiva (strain SO2202)</name>
    <name type="common">Poplar stem canker fungus</name>
    <name type="synonym">Septoria musiva</name>
    <dbReference type="NCBI Taxonomy" id="692275"/>
    <lineage>
        <taxon>Eukaryota</taxon>
        <taxon>Fungi</taxon>
        <taxon>Dikarya</taxon>
        <taxon>Ascomycota</taxon>
        <taxon>Pezizomycotina</taxon>
        <taxon>Dothideomycetes</taxon>
        <taxon>Dothideomycetidae</taxon>
        <taxon>Mycosphaerellales</taxon>
        <taxon>Mycosphaerellaceae</taxon>
        <taxon>Sphaerulina</taxon>
    </lineage>
</organism>
<gene>
    <name evidence="2" type="ORF">SEPMUDRAFT_107713</name>
</gene>
<evidence type="ECO:0000313" key="3">
    <source>
        <dbReference type="Proteomes" id="UP000016931"/>
    </source>
</evidence>
<dbReference type="HOGENOM" id="CLU_532279_0_0_1"/>
<keyword evidence="3" id="KW-1185">Reference proteome</keyword>
<dbReference type="PANTHER" id="PTHR42085:SF1">
    <property type="entry name" value="F-BOX DOMAIN-CONTAINING PROTEIN"/>
    <property type="match status" value="1"/>
</dbReference>
<feature type="compositionally biased region" description="Basic and acidic residues" evidence="1">
    <location>
        <begin position="487"/>
        <end position="512"/>
    </location>
</feature>
<dbReference type="Proteomes" id="UP000016931">
    <property type="component" value="Unassembled WGS sequence"/>
</dbReference>
<sequence>MFFCSALLVLAVKKHILPSALHFLCSPSQNTYYLTFTFYQTAILIHTTAINMAAVYDDLLGLPKARRILNIVSYSAKPKILQLPGEIRNQIYQLALFEPDLVYRRHQPSCHRFGPETTYWPIPASAPPEPMTAEEIQEELTRKKLEQDCYKTCCARGGLGLLRTNKQIAGEAGSIFWHDSSFTFHSAARLLSVTKSLTQRTRFQIRSVKIVGGAPEEQHRSWVSEERAALRDALAILPNLDNLSVSPYLVAAGGPQSAWRGILRLRMLTICVFLELPLYPPESSTNPIVMINRNYDMPECRMDGAEESLVLKACPSLRIRRARVSLEADNLGDRADGLGKEMGELSLEWIRQNSPTHTRHNSLRFWIYPGDGVRQPVDLLGLQRRTEPPSVYRGPPAQRKQRKVVYEEELEPDDFSIHDKPIKTRRNHRGGTKCSINQRDRASRSLKVQSSKRKHGFTGPSSKTGTAAVSVQEQEHEPQQEPQQEQDQEHEQEHEEKATTHKTKTDAENQEK</sequence>
<evidence type="ECO:0000256" key="1">
    <source>
        <dbReference type="SAM" id="MobiDB-lite"/>
    </source>
</evidence>
<reference evidence="2 3" key="1">
    <citation type="journal article" date="2012" name="PLoS Pathog.">
        <title>Diverse lifestyles and strategies of plant pathogenesis encoded in the genomes of eighteen Dothideomycetes fungi.</title>
        <authorList>
            <person name="Ohm R.A."/>
            <person name="Feau N."/>
            <person name="Henrissat B."/>
            <person name="Schoch C.L."/>
            <person name="Horwitz B.A."/>
            <person name="Barry K.W."/>
            <person name="Condon B.J."/>
            <person name="Copeland A.C."/>
            <person name="Dhillon B."/>
            <person name="Glaser F."/>
            <person name="Hesse C.N."/>
            <person name="Kosti I."/>
            <person name="LaButti K."/>
            <person name="Lindquist E.A."/>
            <person name="Lucas S."/>
            <person name="Salamov A.A."/>
            <person name="Bradshaw R.E."/>
            <person name="Ciuffetti L."/>
            <person name="Hamelin R.C."/>
            <person name="Kema G.H.J."/>
            <person name="Lawrence C."/>
            <person name="Scott J.A."/>
            <person name="Spatafora J.W."/>
            <person name="Turgeon B.G."/>
            <person name="de Wit P.J.G.M."/>
            <person name="Zhong S."/>
            <person name="Goodwin S.B."/>
            <person name="Grigoriev I.V."/>
        </authorList>
    </citation>
    <scope>NUCLEOTIDE SEQUENCE [LARGE SCALE GENOMIC DNA]</scope>
    <source>
        <strain evidence="2 3">SO2202</strain>
    </source>
</reference>
<proteinExistence type="predicted"/>
<dbReference type="AlphaFoldDB" id="M3C092"/>
<dbReference type="InterPro" id="IPR038883">
    <property type="entry name" value="AN11006-like"/>
</dbReference>
<dbReference type="RefSeq" id="XP_016761867.1">
    <property type="nucleotide sequence ID" value="XM_016900693.1"/>
</dbReference>
<feature type="compositionally biased region" description="Polar residues" evidence="1">
    <location>
        <begin position="459"/>
        <end position="471"/>
    </location>
</feature>
<feature type="region of interest" description="Disordered" evidence="1">
    <location>
        <begin position="385"/>
        <end position="512"/>
    </location>
</feature>
<evidence type="ECO:0000313" key="2">
    <source>
        <dbReference type="EMBL" id="EMF13746.1"/>
    </source>
</evidence>
<accession>M3C092</accession>
<dbReference type="GeneID" id="27897830"/>
<dbReference type="OrthoDB" id="4790878at2759"/>
<dbReference type="PANTHER" id="PTHR42085">
    <property type="entry name" value="F-BOX DOMAIN-CONTAINING PROTEIN"/>
    <property type="match status" value="1"/>
</dbReference>
<dbReference type="eggNOG" id="ENOG502T5GS">
    <property type="taxonomic scope" value="Eukaryota"/>
</dbReference>
<dbReference type="STRING" id="692275.M3C092"/>
<protein>
    <submittedName>
        <fullName evidence="2">Uncharacterized protein</fullName>
    </submittedName>
</protein>
<dbReference type="EMBL" id="KB456263">
    <property type="protein sequence ID" value="EMF13746.1"/>
    <property type="molecule type" value="Genomic_DNA"/>
</dbReference>
<name>M3C092_SPHMS</name>